<dbReference type="InterPro" id="IPR052055">
    <property type="entry name" value="Hepadnavirus_pol/RT"/>
</dbReference>
<feature type="non-terminal residue" evidence="2">
    <location>
        <position position="447"/>
    </location>
</feature>
<dbReference type="InterPro" id="IPR043502">
    <property type="entry name" value="DNA/RNA_pol_sf"/>
</dbReference>
<gene>
    <name evidence="2" type="ORF">EZS28_045902</name>
</gene>
<accession>A0A5J4TM18</accession>
<dbReference type="AlphaFoldDB" id="A0A5J4TM18"/>
<dbReference type="InterPro" id="IPR043128">
    <property type="entry name" value="Rev_trsase/Diguanyl_cyclase"/>
</dbReference>
<evidence type="ECO:0000313" key="2">
    <source>
        <dbReference type="EMBL" id="KAA6358571.1"/>
    </source>
</evidence>
<dbReference type="Proteomes" id="UP000324800">
    <property type="component" value="Unassembled WGS sequence"/>
</dbReference>
<dbReference type="GO" id="GO:0003676">
    <property type="term" value="F:nucleic acid binding"/>
    <property type="evidence" value="ECO:0007669"/>
    <property type="project" value="InterPro"/>
</dbReference>
<evidence type="ECO:0000313" key="3">
    <source>
        <dbReference type="Proteomes" id="UP000324800"/>
    </source>
</evidence>
<organism evidence="2 3">
    <name type="scientific">Streblomastix strix</name>
    <dbReference type="NCBI Taxonomy" id="222440"/>
    <lineage>
        <taxon>Eukaryota</taxon>
        <taxon>Metamonada</taxon>
        <taxon>Preaxostyla</taxon>
        <taxon>Oxymonadida</taxon>
        <taxon>Streblomastigidae</taxon>
        <taxon>Streblomastix</taxon>
    </lineage>
</organism>
<feature type="domain" description="Reverse transcriptase" evidence="1">
    <location>
        <begin position="1"/>
        <end position="68"/>
    </location>
</feature>
<dbReference type="PROSITE" id="PS50878">
    <property type="entry name" value="RT_POL"/>
    <property type="match status" value="1"/>
</dbReference>
<dbReference type="SUPFAM" id="SSF56672">
    <property type="entry name" value="DNA/RNA polymerases"/>
    <property type="match status" value="1"/>
</dbReference>
<dbReference type="InterPro" id="IPR036397">
    <property type="entry name" value="RNaseH_sf"/>
</dbReference>
<dbReference type="PANTHER" id="PTHR33050:SF7">
    <property type="entry name" value="RIBONUCLEASE H"/>
    <property type="match status" value="1"/>
</dbReference>
<evidence type="ECO:0000259" key="1">
    <source>
        <dbReference type="PROSITE" id="PS50878"/>
    </source>
</evidence>
<dbReference type="CDD" id="cd09275">
    <property type="entry name" value="RNase_HI_RT_DIRS1"/>
    <property type="match status" value="1"/>
</dbReference>
<comment type="caution">
    <text evidence="2">The sequence shown here is derived from an EMBL/GenBank/DDBJ whole genome shotgun (WGS) entry which is preliminary data.</text>
</comment>
<protein>
    <submittedName>
        <fullName evidence="2">Putative Transposon Ty3-I Gag-Pol polyprotein</fullName>
    </submittedName>
</protein>
<reference evidence="2 3" key="1">
    <citation type="submission" date="2019-03" db="EMBL/GenBank/DDBJ databases">
        <title>Single cell metagenomics reveals metabolic interactions within the superorganism composed of flagellate Streblomastix strix and complex community of Bacteroidetes bacteria on its surface.</title>
        <authorList>
            <person name="Treitli S.C."/>
            <person name="Kolisko M."/>
            <person name="Husnik F."/>
            <person name="Keeling P."/>
            <person name="Hampl V."/>
        </authorList>
    </citation>
    <scope>NUCLEOTIDE SEQUENCE [LARGE SCALE GENOMIC DNA]</scope>
    <source>
        <strain evidence="2">ST1C</strain>
    </source>
</reference>
<dbReference type="InterPro" id="IPR000477">
    <property type="entry name" value="RT_dom"/>
</dbReference>
<dbReference type="Gene3D" id="3.30.420.10">
    <property type="entry name" value="Ribonuclease H-like superfamily/Ribonuclease H"/>
    <property type="match status" value="1"/>
</dbReference>
<dbReference type="PANTHER" id="PTHR33050">
    <property type="entry name" value="REVERSE TRANSCRIPTASE DOMAIN-CONTAINING PROTEIN"/>
    <property type="match status" value="1"/>
</dbReference>
<dbReference type="Gene3D" id="3.30.70.270">
    <property type="match status" value="1"/>
</dbReference>
<name>A0A5J4TM18_9EUKA</name>
<sequence length="447" mass="51415">MYGLGGRRWTVKIQAYIDDIIILNSNRVSLAKKTLEIVQFLKNLGWRLSPTKCRLIPSKKFQYLGWSWNTNTMEVTLPQQQRRLLKTKLRDWIEITKQQQIVGVKQVASLIGELNFLRFQFKQISLYMNVLNTFKSKAAVKGSWNCQVQLNKRILPNLYKLLELIKLNKPMELTVRTPFVILTTDASEIGWGGLLQINNGELMDADEWNGNWHLKSSNQREIAAVLMSLRAFSPILQQTNVDCLLLQTDNSTTEFCLWNWRPAKALVHIARIIFQLSENLNVSLVTEHIKGIHNNKADALSRMAHHGDYSISFPALNQAISVLQLVPTIDLFASRTMKRCQRYCSPQQDRRAVRRNAMSFSWTGERPLIHCPIEMIPRVLNKINRDQIEALLILPQWCIYKFKQLLPKITSQIDLGPSQLVLEPGPKMKVLELKLPPGNIIALRVTS</sequence>
<dbReference type="OrthoDB" id="7462124at2759"/>
<dbReference type="Pfam" id="PF00078">
    <property type="entry name" value="RVT_1"/>
    <property type="match status" value="1"/>
</dbReference>
<dbReference type="EMBL" id="SNRW01029671">
    <property type="protein sequence ID" value="KAA6358571.1"/>
    <property type="molecule type" value="Genomic_DNA"/>
</dbReference>
<proteinExistence type="predicted"/>